<dbReference type="SUPFAM" id="SSF47364">
    <property type="entry name" value="Domain of the SRP/SRP receptor G-proteins"/>
    <property type="match status" value="1"/>
</dbReference>
<gene>
    <name evidence="9 14" type="primary">ftsY</name>
    <name evidence="14" type="ORF">GX523_16470</name>
</gene>
<dbReference type="GO" id="GO:0003924">
    <property type="term" value="F:GTPase activity"/>
    <property type="evidence" value="ECO:0007669"/>
    <property type="project" value="UniProtKB-UniRule"/>
</dbReference>
<comment type="catalytic activity">
    <reaction evidence="8 9">
        <text>GTP + H2O = GDP + phosphate + H(+)</text>
        <dbReference type="Rhea" id="RHEA:19669"/>
        <dbReference type="ChEBI" id="CHEBI:15377"/>
        <dbReference type="ChEBI" id="CHEBI:15378"/>
        <dbReference type="ChEBI" id="CHEBI:37565"/>
        <dbReference type="ChEBI" id="CHEBI:43474"/>
        <dbReference type="ChEBI" id="CHEBI:58189"/>
        <dbReference type="EC" id="3.6.5.4"/>
    </reaction>
</comment>
<dbReference type="FunFam" id="3.40.50.300:FF:000053">
    <property type="entry name" value="Signal recognition particle receptor FtsY"/>
    <property type="match status" value="1"/>
</dbReference>
<dbReference type="InterPro" id="IPR042101">
    <property type="entry name" value="SRP54_N_sf"/>
</dbReference>
<dbReference type="HAMAP" id="MF_00920">
    <property type="entry name" value="FtsY"/>
    <property type="match status" value="1"/>
</dbReference>
<dbReference type="CDD" id="cd17874">
    <property type="entry name" value="FtsY"/>
    <property type="match status" value="1"/>
</dbReference>
<evidence type="ECO:0000313" key="15">
    <source>
        <dbReference type="Proteomes" id="UP000553059"/>
    </source>
</evidence>
<dbReference type="NCBIfam" id="TIGR00064">
    <property type="entry name" value="ftsY"/>
    <property type="match status" value="1"/>
</dbReference>
<feature type="binding site" evidence="9">
    <location>
        <begin position="198"/>
        <end position="202"/>
    </location>
    <ligand>
        <name>GTP</name>
        <dbReference type="ChEBI" id="CHEBI:37565"/>
    </ligand>
</feature>
<keyword evidence="2 9" id="KW-0963">Cytoplasm</keyword>
<dbReference type="EMBL" id="DUTF01000350">
    <property type="protein sequence ID" value="HHY28299.1"/>
    <property type="molecule type" value="Genomic_DNA"/>
</dbReference>
<dbReference type="SUPFAM" id="SSF52540">
    <property type="entry name" value="P-loop containing nucleoside triphosphate hydrolases"/>
    <property type="match status" value="1"/>
</dbReference>
<dbReference type="GO" id="GO:0005047">
    <property type="term" value="F:signal recognition particle binding"/>
    <property type="evidence" value="ECO:0007669"/>
    <property type="project" value="TreeGrafter"/>
</dbReference>
<feature type="domain" description="Signal recognition particle SRP54 helical bundle" evidence="13">
    <location>
        <begin position="15"/>
        <end position="96"/>
    </location>
</feature>
<evidence type="ECO:0000256" key="5">
    <source>
        <dbReference type="ARBA" id="ARBA00023134"/>
    </source>
</evidence>
<evidence type="ECO:0000259" key="11">
    <source>
        <dbReference type="SMART" id="SM00382"/>
    </source>
</evidence>
<dbReference type="GO" id="GO:0005737">
    <property type="term" value="C:cytoplasm"/>
    <property type="evidence" value="ECO:0007669"/>
    <property type="project" value="UniProtKB-SubCell"/>
</dbReference>
<evidence type="ECO:0000313" key="14">
    <source>
        <dbReference type="EMBL" id="HHY28299.1"/>
    </source>
</evidence>
<comment type="function">
    <text evidence="9">Involved in targeting and insertion of nascent membrane proteins into the cytoplasmic membrane. Acts as a receptor for the complex formed by the signal recognition particle (SRP) and the ribosome-nascent chain (RNC).</text>
</comment>
<dbReference type="Pfam" id="PF00448">
    <property type="entry name" value="SRP54"/>
    <property type="match status" value="1"/>
</dbReference>
<dbReference type="GO" id="GO:0005886">
    <property type="term" value="C:plasma membrane"/>
    <property type="evidence" value="ECO:0007669"/>
    <property type="project" value="UniProtKB-SubCell"/>
</dbReference>
<feature type="domain" description="SRP54-type proteins GTP-binding" evidence="12">
    <location>
        <begin position="109"/>
        <end position="310"/>
    </location>
</feature>
<dbReference type="InterPro" id="IPR036225">
    <property type="entry name" value="SRP/SRP_N"/>
</dbReference>
<dbReference type="SMART" id="SM00963">
    <property type="entry name" value="SRP54_N"/>
    <property type="match status" value="1"/>
</dbReference>
<dbReference type="GO" id="GO:0006614">
    <property type="term" value="P:SRP-dependent cotranslational protein targeting to membrane"/>
    <property type="evidence" value="ECO:0007669"/>
    <property type="project" value="InterPro"/>
</dbReference>
<evidence type="ECO:0000256" key="7">
    <source>
        <dbReference type="ARBA" id="ARBA00023170"/>
    </source>
</evidence>
<evidence type="ECO:0000256" key="6">
    <source>
        <dbReference type="ARBA" id="ARBA00023136"/>
    </source>
</evidence>
<protein>
    <recommendedName>
        <fullName evidence="9">Signal recognition particle receptor FtsY</fullName>
        <shortName evidence="9">SRP receptor</shortName>
        <ecNumber evidence="9">3.6.5.4</ecNumber>
    </recommendedName>
</protein>
<dbReference type="Gene3D" id="1.20.120.140">
    <property type="entry name" value="Signal recognition particle SRP54, nucleotide-binding domain"/>
    <property type="match status" value="1"/>
</dbReference>
<dbReference type="Pfam" id="PF02881">
    <property type="entry name" value="SRP54_N"/>
    <property type="match status" value="1"/>
</dbReference>
<accession>A0A7C7DBT5</accession>
<dbReference type="SMART" id="SM00382">
    <property type="entry name" value="AAA"/>
    <property type="match status" value="1"/>
</dbReference>
<dbReference type="PANTHER" id="PTHR43134:SF1">
    <property type="entry name" value="SIGNAL RECOGNITION PARTICLE RECEPTOR SUBUNIT ALPHA"/>
    <property type="match status" value="1"/>
</dbReference>
<evidence type="ECO:0000256" key="10">
    <source>
        <dbReference type="SAM" id="Coils"/>
    </source>
</evidence>
<keyword evidence="3 9" id="KW-0547">Nucleotide-binding</keyword>
<feature type="coiled-coil region" evidence="10">
    <location>
        <begin position="71"/>
        <end position="101"/>
    </location>
</feature>
<dbReference type="Gene3D" id="3.40.50.300">
    <property type="entry name" value="P-loop containing nucleotide triphosphate hydrolases"/>
    <property type="match status" value="1"/>
</dbReference>
<dbReference type="Proteomes" id="UP000553059">
    <property type="component" value="Unassembled WGS sequence"/>
</dbReference>
<keyword evidence="10" id="KW-0175">Coiled coil</keyword>
<dbReference type="InterPro" id="IPR000897">
    <property type="entry name" value="SRP54_GTPase_dom"/>
</dbReference>
<dbReference type="InterPro" id="IPR004390">
    <property type="entry name" value="SR_rcpt_FtsY"/>
</dbReference>
<proteinExistence type="inferred from homology"/>
<evidence type="ECO:0000259" key="12">
    <source>
        <dbReference type="SMART" id="SM00962"/>
    </source>
</evidence>
<feature type="binding site" evidence="9">
    <location>
        <begin position="116"/>
        <end position="123"/>
    </location>
    <ligand>
        <name>GTP</name>
        <dbReference type="ChEBI" id="CHEBI:37565"/>
    </ligand>
</feature>
<evidence type="ECO:0000256" key="4">
    <source>
        <dbReference type="ARBA" id="ARBA00022801"/>
    </source>
</evidence>
<dbReference type="InterPro" id="IPR027417">
    <property type="entry name" value="P-loop_NTPase"/>
</dbReference>
<dbReference type="AlphaFoldDB" id="A0A7C7DBT5"/>
<comment type="subunit">
    <text evidence="9">Part of the signal recognition particle protein translocation system, which is composed of SRP and FtsY.</text>
</comment>
<comment type="similarity">
    <text evidence="9">Belongs to the GTP-binding SRP family. FtsY subfamily.</text>
</comment>
<evidence type="ECO:0000256" key="2">
    <source>
        <dbReference type="ARBA" id="ARBA00022490"/>
    </source>
</evidence>
<organism evidence="14 15">
    <name type="scientific">Desulfitobacterium dehalogenans</name>
    <dbReference type="NCBI Taxonomy" id="36854"/>
    <lineage>
        <taxon>Bacteria</taxon>
        <taxon>Bacillati</taxon>
        <taxon>Bacillota</taxon>
        <taxon>Clostridia</taxon>
        <taxon>Eubacteriales</taxon>
        <taxon>Desulfitobacteriaceae</taxon>
        <taxon>Desulfitobacterium</taxon>
    </lineage>
</organism>
<keyword evidence="4 9" id="KW-0378">Hydrolase</keyword>
<dbReference type="GO" id="GO:0005525">
    <property type="term" value="F:GTP binding"/>
    <property type="evidence" value="ECO:0007669"/>
    <property type="project" value="UniProtKB-UniRule"/>
</dbReference>
<keyword evidence="6 9" id="KW-0472">Membrane</keyword>
<evidence type="ECO:0000256" key="8">
    <source>
        <dbReference type="ARBA" id="ARBA00048027"/>
    </source>
</evidence>
<evidence type="ECO:0000256" key="1">
    <source>
        <dbReference type="ARBA" id="ARBA00022475"/>
    </source>
</evidence>
<feature type="domain" description="AAA+ ATPase" evidence="11">
    <location>
        <begin position="108"/>
        <end position="315"/>
    </location>
</feature>
<dbReference type="SMART" id="SM00962">
    <property type="entry name" value="SRP54"/>
    <property type="match status" value="1"/>
</dbReference>
<dbReference type="PANTHER" id="PTHR43134">
    <property type="entry name" value="SIGNAL RECOGNITION PARTICLE RECEPTOR SUBUNIT ALPHA"/>
    <property type="match status" value="1"/>
</dbReference>
<comment type="subcellular location">
    <subcellularLocation>
        <location evidence="9">Cell membrane</location>
        <topology evidence="9">Peripheral membrane protein</topology>
        <orientation evidence="9">Cytoplasmic side</orientation>
    </subcellularLocation>
    <subcellularLocation>
        <location evidence="9">Cytoplasm</location>
    </subcellularLocation>
</comment>
<dbReference type="InterPro" id="IPR003593">
    <property type="entry name" value="AAA+_ATPase"/>
</dbReference>
<dbReference type="InterPro" id="IPR013822">
    <property type="entry name" value="Signal_recog_particl_SRP54_hlx"/>
</dbReference>
<name>A0A7C7DBT5_9FIRM</name>
<keyword evidence="5 9" id="KW-0342">GTP-binding</keyword>
<reference evidence="14 15" key="1">
    <citation type="journal article" date="2020" name="Biotechnol. Biofuels">
        <title>New insights from the biogas microbiome by comprehensive genome-resolved metagenomics of nearly 1600 species originating from multiple anaerobic digesters.</title>
        <authorList>
            <person name="Campanaro S."/>
            <person name="Treu L."/>
            <person name="Rodriguez-R L.M."/>
            <person name="Kovalovszki A."/>
            <person name="Ziels R.M."/>
            <person name="Maus I."/>
            <person name="Zhu X."/>
            <person name="Kougias P.G."/>
            <person name="Basile A."/>
            <person name="Luo G."/>
            <person name="Schluter A."/>
            <person name="Konstantinidis K.T."/>
            <person name="Angelidaki I."/>
        </authorList>
    </citation>
    <scope>NUCLEOTIDE SEQUENCE [LARGE SCALE GENOMIC DNA]</scope>
    <source>
        <strain evidence="14">AS05jafATM_4</strain>
    </source>
</reference>
<evidence type="ECO:0000256" key="3">
    <source>
        <dbReference type="ARBA" id="ARBA00022741"/>
    </source>
</evidence>
<comment type="caution">
    <text evidence="14">The sequence shown here is derived from an EMBL/GenBank/DDBJ whole genome shotgun (WGS) entry which is preliminary data.</text>
</comment>
<keyword evidence="7 9" id="KW-0675">Receptor</keyword>
<dbReference type="FunFam" id="1.20.120.140:FF:000008">
    <property type="entry name" value="Signal recognition particle receptor FtsY"/>
    <property type="match status" value="1"/>
</dbReference>
<sequence>MYKEEVQVAGFFTKLKEGLTKTRDQFVTKVEEILTGKRKIDEELYEELEEVLIRSDVGVNTSFELVEGLRKEVKKRKLQEAEELKVVLKELIAELLGQEESMNWAEGGPSIFLVVGVNGVGKTTTIGKLAHYFQSEGKKVILAAGDTFRAAAIDQLEVWGQRAGVEVVKQKEGADPAAVAYDALQAAKSRGADMVIMDTAGRLHNKVNLMEELRKVKRVIEREIPGAPHEVLLVLDATTGQNALQQAKLFQEVAGVTGIVLTKLDGTAKGGVVLGIQGEVNIPVKWIGVGEGMEDLRPFVPQDFADALFDHSQDEEEEI</sequence>
<dbReference type="EC" id="3.6.5.4" evidence="9"/>
<evidence type="ECO:0000256" key="9">
    <source>
        <dbReference type="HAMAP-Rule" id="MF_00920"/>
    </source>
</evidence>
<feature type="binding site" evidence="9">
    <location>
        <begin position="262"/>
        <end position="265"/>
    </location>
    <ligand>
        <name>GTP</name>
        <dbReference type="ChEBI" id="CHEBI:37565"/>
    </ligand>
</feature>
<evidence type="ECO:0000259" key="13">
    <source>
        <dbReference type="SMART" id="SM00963"/>
    </source>
</evidence>
<keyword evidence="1 9" id="KW-1003">Cell membrane</keyword>